<evidence type="ECO:0000259" key="1">
    <source>
        <dbReference type="Pfam" id="PF13185"/>
    </source>
</evidence>
<comment type="caution">
    <text evidence="2">The sequence shown here is derived from an EMBL/GenBank/DDBJ whole genome shotgun (WGS) entry which is preliminary data.</text>
</comment>
<sequence>MTNPLSTIYQATLDHIREVIGYDFASLAFAQSAKDEFVITWQYVSGNLNDRYKRIQLHSGKGIAGMVFKTGKPMLVLDAEEEIAQSERFQYPIILSEQLCSLAAIPLFELDRVTGVLLVGYRENKIKKSEFVKLQQLLGGKFGDFEVNQFTSIE</sequence>
<proteinExistence type="predicted"/>
<dbReference type="SUPFAM" id="SSF55781">
    <property type="entry name" value="GAF domain-like"/>
    <property type="match status" value="1"/>
</dbReference>
<dbReference type="RefSeq" id="WP_210090346.1">
    <property type="nucleotide sequence ID" value="NZ_JAGGKG010000018.1"/>
</dbReference>
<keyword evidence="3" id="KW-1185">Reference proteome</keyword>
<dbReference type="InterPro" id="IPR029016">
    <property type="entry name" value="GAF-like_dom_sf"/>
</dbReference>
<evidence type="ECO:0000313" key="3">
    <source>
        <dbReference type="Proteomes" id="UP001519272"/>
    </source>
</evidence>
<dbReference type="Proteomes" id="UP001519272">
    <property type="component" value="Unassembled WGS sequence"/>
</dbReference>
<reference evidence="2 3" key="1">
    <citation type="submission" date="2021-03" db="EMBL/GenBank/DDBJ databases">
        <title>Genomic Encyclopedia of Type Strains, Phase IV (KMG-IV): sequencing the most valuable type-strain genomes for metagenomic binning, comparative biology and taxonomic classification.</title>
        <authorList>
            <person name="Goeker M."/>
        </authorList>
    </citation>
    <scope>NUCLEOTIDE SEQUENCE [LARGE SCALE GENOMIC DNA]</scope>
    <source>
        <strain evidence="2 3">DSM 14349</strain>
    </source>
</reference>
<protein>
    <submittedName>
        <fullName evidence="2">Nitrogen regulatory protein A</fullName>
    </submittedName>
</protein>
<organism evidence="2 3">
    <name type="scientific">Paenibacillus turicensis</name>
    <dbReference type="NCBI Taxonomy" id="160487"/>
    <lineage>
        <taxon>Bacteria</taxon>
        <taxon>Bacillati</taxon>
        <taxon>Bacillota</taxon>
        <taxon>Bacilli</taxon>
        <taxon>Bacillales</taxon>
        <taxon>Paenibacillaceae</taxon>
        <taxon>Paenibacillus</taxon>
    </lineage>
</organism>
<dbReference type="EMBL" id="JAGGKG010000018">
    <property type="protein sequence ID" value="MBP1906748.1"/>
    <property type="molecule type" value="Genomic_DNA"/>
</dbReference>
<gene>
    <name evidence="2" type="ORF">J2Z32_003412</name>
</gene>
<evidence type="ECO:0000313" key="2">
    <source>
        <dbReference type="EMBL" id="MBP1906748.1"/>
    </source>
</evidence>
<accession>A0ABS4FWN3</accession>
<dbReference type="InterPro" id="IPR003018">
    <property type="entry name" value="GAF"/>
</dbReference>
<feature type="domain" description="GAF" evidence="1">
    <location>
        <begin position="4"/>
        <end position="124"/>
    </location>
</feature>
<dbReference type="Gene3D" id="3.30.450.40">
    <property type="match status" value="1"/>
</dbReference>
<dbReference type="Pfam" id="PF13185">
    <property type="entry name" value="GAF_2"/>
    <property type="match status" value="1"/>
</dbReference>
<name>A0ABS4FWN3_9BACL</name>